<accession>A0A150PU33</accession>
<evidence type="ECO:0000256" key="1">
    <source>
        <dbReference type="RuleBase" id="RU366034"/>
    </source>
</evidence>
<keyword evidence="1" id="KW-0456">Lyase</keyword>
<dbReference type="Gene3D" id="1.10.600.10">
    <property type="entry name" value="Farnesyl Diphosphate Synthase"/>
    <property type="match status" value="1"/>
</dbReference>
<name>A0A150PU33_SORCE</name>
<comment type="similarity">
    <text evidence="1">Belongs to the terpene synthase family.</text>
</comment>
<comment type="cofactor">
    <cofactor evidence="1">
        <name>Mg(2+)</name>
        <dbReference type="ChEBI" id="CHEBI:18420"/>
    </cofactor>
</comment>
<keyword evidence="1" id="KW-0479">Metal-binding</keyword>
<dbReference type="Pfam" id="PF19086">
    <property type="entry name" value="Terpene_syn_C_2"/>
    <property type="match status" value="1"/>
</dbReference>
<dbReference type="AlphaFoldDB" id="A0A150PU33"/>
<dbReference type="SMR" id="A0A150PU33"/>
<proteinExistence type="inferred from homology"/>
<protein>
    <recommendedName>
        <fullName evidence="1">Terpene synthase</fullName>
        <ecNumber evidence="1">4.2.3.-</ecNumber>
    </recommendedName>
</protein>
<evidence type="ECO:0000313" key="2">
    <source>
        <dbReference type="EMBL" id="KYF59190.1"/>
    </source>
</evidence>
<reference evidence="2 3" key="1">
    <citation type="submission" date="2014-02" db="EMBL/GenBank/DDBJ databases">
        <title>The small core and large imbalanced accessory genome model reveals a collaborative survival strategy of Sorangium cellulosum strains in nature.</title>
        <authorList>
            <person name="Han K."/>
            <person name="Peng R."/>
            <person name="Blom J."/>
            <person name="Li Y.-Z."/>
        </authorList>
    </citation>
    <scope>NUCLEOTIDE SEQUENCE [LARGE SCALE GENOMIC DNA]</scope>
    <source>
        <strain evidence="2 3">So0157-25</strain>
    </source>
</reference>
<gene>
    <name evidence="2" type="ORF">BE08_32880</name>
</gene>
<evidence type="ECO:0000313" key="3">
    <source>
        <dbReference type="Proteomes" id="UP000075420"/>
    </source>
</evidence>
<dbReference type="InterPro" id="IPR034686">
    <property type="entry name" value="Terpene_cyclase-like_2"/>
</dbReference>
<dbReference type="PANTHER" id="PTHR35201">
    <property type="entry name" value="TERPENE SYNTHASE"/>
    <property type="match status" value="1"/>
</dbReference>
<sequence length="354" mass="39800">MNPRSGFGASQGSGGAEGFGERLKGMELNFSGFEPVRTPALLVPVEHRVSEHLEQIRSPYVDWVVDAKLVEPGTRGYDVLMRTKLDDCAALIFPDHPRELVLYGAISLALFFALDDVVDDVNADRSRKLAYIRRVEQIASGDAPAARDDHIVRAWHRWFEEIEALASPRAFEGFAGALRFHLRALRAQALNQQSAAPCPTTHLMRRRDNVGSSYFMPLAAIFLEREHGLSMQEVLEDQHVKGITDLAAFVIVLHNELLGLYKDMRSGEANFVELLRREHGIELQSACDLAGKLADDMVKAMVQMATDLSALVDGYEEKAEAIARCVRTAYSLIRGTFDWYMITRRYYDEECFSM</sequence>
<keyword evidence="1" id="KW-0460">Magnesium</keyword>
<comment type="caution">
    <text evidence="2">The sequence shown here is derived from an EMBL/GenBank/DDBJ whole genome shotgun (WGS) entry which is preliminary data.</text>
</comment>
<dbReference type="Proteomes" id="UP000075420">
    <property type="component" value="Unassembled WGS sequence"/>
</dbReference>
<dbReference type="InterPro" id="IPR008949">
    <property type="entry name" value="Isoprenoid_synthase_dom_sf"/>
</dbReference>
<organism evidence="2 3">
    <name type="scientific">Sorangium cellulosum</name>
    <name type="common">Polyangium cellulosum</name>
    <dbReference type="NCBI Taxonomy" id="56"/>
    <lineage>
        <taxon>Bacteria</taxon>
        <taxon>Pseudomonadati</taxon>
        <taxon>Myxococcota</taxon>
        <taxon>Polyangia</taxon>
        <taxon>Polyangiales</taxon>
        <taxon>Polyangiaceae</taxon>
        <taxon>Sorangium</taxon>
    </lineage>
</organism>
<dbReference type="PANTHER" id="PTHR35201:SF4">
    <property type="entry name" value="BETA-PINACENE SYNTHASE-RELATED"/>
    <property type="match status" value="1"/>
</dbReference>
<dbReference type="EC" id="4.2.3.-" evidence="1"/>
<dbReference type="GO" id="GO:0010333">
    <property type="term" value="F:terpene synthase activity"/>
    <property type="evidence" value="ECO:0007669"/>
    <property type="project" value="InterPro"/>
</dbReference>
<dbReference type="SUPFAM" id="SSF48576">
    <property type="entry name" value="Terpenoid synthases"/>
    <property type="match status" value="1"/>
</dbReference>
<dbReference type="GO" id="GO:0046872">
    <property type="term" value="F:metal ion binding"/>
    <property type="evidence" value="ECO:0007669"/>
    <property type="project" value="UniProtKB-KW"/>
</dbReference>
<dbReference type="EMBL" id="JELY01000489">
    <property type="protein sequence ID" value="KYF59190.1"/>
    <property type="molecule type" value="Genomic_DNA"/>
</dbReference>